<evidence type="ECO:0000256" key="1">
    <source>
        <dbReference type="SAM" id="MobiDB-lite"/>
    </source>
</evidence>
<name>A0A4C1UNJ2_EUMVA</name>
<evidence type="ECO:0000313" key="3">
    <source>
        <dbReference type="Proteomes" id="UP000299102"/>
    </source>
</evidence>
<dbReference type="EMBL" id="BGZK01000193">
    <property type="protein sequence ID" value="GBP27414.1"/>
    <property type="molecule type" value="Genomic_DNA"/>
</dbReference>
<organism evidence="2 3">
    <name type="scientific">Eumeta variegata</name>
    <name type="common">Bagworm moth</name>
    <name type="synonym">Eumeta japonica</name>
    <dbReference type="NCBI Taxonomy" id="151549"/>
    <lineage>
        <taxon>Eukaryota</taxon>
        <taxon>Metazoa</taxon>
        <taxon>Ecdysozoa</taxon>
        <taxon>Arthropoda</taxon>
        <taxon>Hexapoda</taxon>
        <taxon>Insecta</taxon>
        <taxon>Pterygota</taxon>
        <taxon>Neoptera</taxon>
        <taxon>Endopterygota</taxon>
        <taxon>Lepidoptera</taxon>
        <taxon>Glossata</taxon>
        <taxon>Ditrysia</taxon>
        <taxon>Tineoidea</taxon>
        <taxon>Psychidae</taxon>
        <taxon>Oiketicinae</taxon>
        <taxon>Eumeta</taxon>
    </lineage>
</organism>
<sequence length="167" mass="17589">MRRVGSENATGFGFVSSGGSNGRAGNMRHGQEGHHGPVRSCRIEIRHERTVATDASEIGGTTGSGTMGLRVVGSGVSSGHARNQLWQRACWTQMARPGETTRVSGLTAAGGGNGRAGDMWRGQRRHHESRVRWQWVAATGASIMVDAVRGCATGFGLGGEGRVAMKM</sequence>
<keyword evidence="3" id="KW-1185">Reference proteome</keyword>
<dbReference type="AlphaFoldDB" id="A0A4C1UNJ2"/>
<evidence type="ECO:0000313" key="2">
    <source>
        <dbReference type="EMBL" id="GBP27414.1"/>
    </source>
</evidence>
<comment type="caution">
    <text evidence="2">The sequence shown here is derived from an EMBL/GenBank/DDBJ whole genome shotgun (WGS) entry which is preliminary data.</text>
</comment>
<feature type="region of interest" description="Disordered" evidence="1">
    <location>
        <begin position="1"/>
        <end position="37"/>
    </location>
</feature>
<accession>A0A4C1UNJ2</accession>
<feature type="region of interest" description="Disordered" evidence="1">
    <location>
        <begin position="101"/>
        <end position="122"/>
    </location>
</feature>
<protein>
    <submittedName>
        <fullName evidence="2">Uncharacterized protein</fullName>
    </submittedName>
</protein>
<proteinExistence type="predicted"/>
<gene>
    <name evidence="2" type="ORF">EVAR_17114_1</name>
</gene>
<dbReference type="Proteomes" id="UP000299102">
    <property type="component" value="Unassembled WGS sequence"/>
</dbReference>
<reference evidence="2 3" key="1">
    <citation type="journal article" date="2019" name="Commun. Biol.">
        <title>The bagworm genome reveals a unique fibroin gene that provides high tensile strength.</title>
        <authorList>
            <person name="Kono N."/>
            <person name="Nakamura H."/>
            <person name="Ohtoshi R."/>
            <person name="Tomita M."/>
            <person name="Numata K."/>
            <person name="Arakawa K."/>
        </authorList>
    </citation>
    <scope>NUCLEOTIDE SEQUENCE [LARGE SCALE GENOMIC DNA]</scope>
</reference>